<dbReference type="SUPFAM" id="SSF64518">
    <property type="entry name" value="Phase 1 flagellin"/>
    <property type="match status" value="1"/>
</dbReference>
<sequence length="495" mass="53328">MVDQMGLDVSLRTAMSGLRTVQQGLDVVSRNIANADTPGYTRKIQTQYTQVIQGQSVGVQTGNVEREVDTALQNEVRKQGSRVANLTVQERYLSQVETLHGDPGSESSLGNVLNRMKDGFTRLMDTPNSVPLQNEVVSLADTVARTLNRVADGINDIRTQVQVDIENALTDLNNQFQRVDDLNRQIRSLTATGQSQPDLEDQRDEALRKISEQIEVNVMRRGDGTVSVLDRFGQPYLEAGYQPLSISQVSINPQAAYPGAIDPIRLGDPATGTDVTGRLSQGGSLGGLLQLRDQTLPRFQAQLDEFAQTMGESFESAGLLLFTDSTGVVPVDDPLASPPTSSVGFANQIRVAQAVIDTPSLLRDGSPIVPGTAPANSNLLRTIVDGVLGGNRTFQTTGLGPNADLGTVLPGSATLASFAAELVSHQTNLRASTTAQLEPATTLRDHLRTKLSDQSGVNLDQEVSLLIQLQRSYSSSAQVVSTNRQLFNDLISILR</sequence>
<dbReference type="Proteomes" id="UP000595197">
    <property type="component" value="Chromosome"/>
</dbReference>
<protein>
    <recommendedName>
        <fullName evidence="4 7">Flagellar hook-associated protein 1</fullName>
        <shortName evidence="7">HAP1</shortName>
    </recommendedName>
</protein>
<dbReference type="Pfam" id="PF22638">
    <property type="entry name" value="FlgK_D1"/>
    <property type="match status" value="1"/>
</dbReference>
<dbReference type="InterPro" id="IPR001444">
    <property type="entry name" value="Flag_bb_rod_N"/>
</dbReference>
<dbReference type="Pfam" id="PF06429">
    <property type="entry name" value="Flg_bbr_C"/>
    <property type="match status" value="1"/>
</dbReference>
<evidence type="ECO:0000256" key="5">
    <source>
        <dbReference type="ARBA" id="ARBA00022525"/>
    </source>
</evidence>
<evidence type="ECO:0000313" key="12">
    <source>
        <dbReference type="EMBL" id="QQP88848.1"/>
    </source>
</evidence>
<dbReference type="RefSeq" id="WP_201074314.1">
    <property type="nucleotide sequence ID" value="NZ_CP067420.1"/>
</dbReference>
<evidence type="ECO:0000256" key="6">
    <source>
        <dbReference type="ARBA" id="ARBA00023143"/>
    </source>
</evidence>
<dbReference type="Pfam" id="PF00460">
    <property type="entry name" value="Flg_bb_rod"/>
    <property type="match status" value="1"/>
</dbReference>
<evidence type="ECO:0000259" key="10">
    <source>
        <dbReference type="Pfam" id="PF06429"/>
    </source>
</evidence>
<comment type="similarity">
    <text evidence="3 7">Belongs to the flagella basal body rod proteins family.</text>
</comment>
<dbReference type="NCBIfam" id="TIGR02492">
    <property type="entry name" value="flgK_ends"/>
    <property type="match status" value="1"/>
</dbReference>
<comment type="subcellular location">
    <subcellularLocation>
        <location evidence="1">Bacterial flagellum basal body</location>
    </subcellularLocation>
    <subcellularLocation>
        <location evidence="2 7">Secreted</location>
    </subcellularLocation>
</comment>
<evidence type="ECO:0000259" key="9">
    <source>
        <dbReference type="Pfam" id="PF00460"/>
    </source>
</evidence>
<keyword evidence="12" id="KW-0966">Cell projection</keyword>
<dbReference type="EMBL" id="CP067420">
    <property type="protein sequence ID" value="QQP88848.1"/>
    <property type="molecule type" value="Genomic_DNA"/>
</dbReference>
<dbReference type="PANTHER" id="PTHR30033">
    <property type="entry name" value="FLAGELLAR HOOK-ASSOCIATED PROTEIN 1"/>
    <property type="match status" value="1"/>
</dbReference>
<feature type="domain" description="Flagellar hook-associated protein FlgK helical" evidence="11">
    <location>
        <begin position="93"/>
        <end position="315"/>
    </location>
</feature>
<feature type="domain" description="Flagellar basal body rod protein N-terminal" evidence="9">
    <location>
        <begin position="11"/>
        <end position="41"/>
    </location>
</feature>
<keyword evidence="8" id="KW-0175">Coiled coil</keyword>
<dbReference type="PANTHER" id="PTHR30033:SF1">
    <property type="entry name" value="FLAGELLAR HOOK-ASSOCIATED PROTEIN 1"/>
    <property type="match status" value="1"/>
</dbReference>
<gene>
    <name evidence="7 12" type="primary">flgK</name>
    <name evidence="12" type="ORF">IGS68_22990</name>
</gene>
<dbReference type="InterPro" id="IPR053927">
    <property type="entry name" value="FlgK_helical"/>
</dbReference>
<evidence type="ECO:0000256" key="7">
    <source>
        <dbReference type="RuleBase" id="RU362065"/>
    </source>
</evidence>
<feature type="coiled-coil region" evidence="8">
    <location>
        <begin position="165"/>
        <end position="192"/>
    </location>
</feature>
<keyword evidence="6 7" id="KW-0975">Bacterial flagellum</keyword>
<evidence type="ECO:0000256" key="3">
    <source>
        <dbReference type="ARBA" id="ARBA00009677"/>
    </source>
</evidence>
<dbReference type="PRINTS" id="PR01005">
    <property type="entry name" value="FLGHOOKAP1"/>
</dbReference>
<keyword evidence="12" id="KW-0282">Flagellum</keyword>
<name>A0ABX7B640_9PROT</name>
<evidence type="ECO:0000256" key="8">
    <source>
        <dbReference type="SAM" id="Coils"/>
    </source>
</evidence>
<proteinExistence type="inferred from homology"/>
<accession>A0ABX7B640</accession>
<evidence type="ECO:0000256" key="2">
    <source>
        <dbReference type="ARBA" id="ARBA00004613"/>
    </source>
</evidence>
<dbReference type="InterPro" id="IPR002371">
    <property type="entry name" value="FlgK"/>
</dbReference>
<feature type="domain" description="Flagellar basal-body/hook protein C-terminal" evidence="10">
    <location>
        <begin position="454"/>
        <end position="492"/>
    </location>
</feature>
<keyword evidence="12" id="KW-0969">Cilium</keyword>
<keyword evidence="5 7" id="KW-0964">Secreted</keyword>
<organism evidence="12 13">
    <name type="scientific">Skermanella cutis</name>
    <dbReference type="NCBI Taxonomy" id="2775420"/>
    <lineage>
        <taxon>Bacteria</taxon>
        <taxon>Pseudomonadati</taxon>
        <taxon>Pseudomonadota</taxon>
        <taxon>Alphaproteobacteria</taxon>
        <taxon>Rhodospirillales</taxon>
        <taxon>Azospirillaceae</taxon>
        <taxon>Skermanella</taxon>
    </lineage>
</organism>
<evidence type="ECO:0000313" key="13">
    <source>
        <dbReference type="Proteomes" id="UP000595197"/>
    </source>
</evidence>
<evidence type="ECO:0000256" key="1">
    <source>
        <dbReference type="ARBA" id="ARBA00004117"/>
    </source>
</evidence>
<evidence type="ECO:0000259" key="11">
    <source>
        <dbReference type="Pfam" id="PF22638"/>
    </source>
</evidence>
<reference evidence="12" key="1">
    <citation type="submission" date="2021-02" db="EMBL/GenBank/DDBJ databases">
        <title>Skermanella TT6 skin isolate.</title>
        <authorList>
            <person name="Lee K."/>
            <person name="Ganzorig M."/>
        </authorList>
    </citation>
    <scope>NUCLEOTIDE SEQUENCE</scope>
    <source>
        <strain evidence="12">TT6</strain>
    </source>
</reference>
<keyword evidence="13" id="KW-1185">Reference proteome</keyword>
<evidence type="ECO:0000256" key="4">
    <source>
        <dbReference type="ARBA" id="ARBA00016244"/>
    </source>
</evidence>
<dbReference type="InterPro" id="IPR010930">
    <property type="entry name" value="Flg_bb/hook_C_dom"/>
</dbReference>